<dbReference type="Gene3D" id="3.40.850.10">
    <property type="entry name" value="Kinesin motor domain"/>
    <property type="match status" value="1"/>
</dbReference>
<dbReference type="InterPro" id="IPR019821">
    <property type="entry name" value="Kinesin_motor_CS"/>
</dbReference>
<dbReference type="InterPro" id="IPR036961">
    <property type="entry name" value="Kinesin_motor_dom_sf"/>
</dbReference>
<evidence type="ECO:0000256" key="2">
    <source>
        <dbReference type="ARBA" id="ARBA00022490"/>
    </source>
</evidence>
<keyword evidence="14" id="KW-1185">Reference proteome</keyword>
<evidence type="ECO:0000256" key="6">
    <source>
        <dbReference type="ARBA" id="ARBA00023054"/>
    </source>
</evidence>
<dbReference type="GO" id="GO:0005524">
    <property type="term" value="F:ATP binding"/>
    <property type="evidence" value="ECO:0007669"/>
    <property type="project" value="UniProtKB-UniRule"/>
</dbReference>
<comment type="subcellular location">
    <subcellularLocation>
        <location evidence="1">Cytoplasm</location>
        <location evidence="1">Cytoskeleton</location>
        <location evidence="1">Spindle</location>
    </subcellularLocation>
</comment>
<dbReference type="PROSITE" id="PS00411">
    <property type="entry name" value="KINESIN_MOTOR_1"/>
    <property type="match status" value="1"/>
</dbReference>
<feature type="non-terminal residue" evidence="13">
    <location>
        <position position="1"/>
    </location>
</feature>
<organism evidence="13 14">
    <name type="scientific">Nematostella vectensis</name>
    <name type="common">Starlet sea anemone</name>
    <dbReference type="NCBI Taxonomy" id="45351"/>
    <lineage>
        <taxon>Eukaryota</taxon>
        <taxon>Metazoa</taxon>
        <taxon>Cnidaria</taxon>
        <taxon>Anthozoa</taxon>
        <taxon>Hexacorallia</taxon>
        <taxon>Actiniaria</taxon>
        <taxon>Edwardsiidae</taxon>
        <taxon>Nematostella</taxon>
    </lineage>
</organism>
<dbReference type="GO" id="GO:0003777">
    <property type="term" value="F:microtubule motor activity"/>
    <property type="evidence" value="ECO:0000318"/>
    <property type="project" value="GO_Central"/>
</dbReference>
<dbReference type="AlphaFoldDB" id="A7RPV5"/>
<dbReference type="GO" id="GO:0005871">
    <property type="term" value="C:kinesin complex"/>
    <property type="evidence" value="ECO:0000318"/>
    <property type="project" value="GO_Central"/>
</dbReference>
<dbReference type="HOGENOM" id="CLU_001485_2_0_1"/>
<keyword evidence="5 10" id="KW-0067">ATP-binding</keyword>
<comment type="similarity">
    <text evidence="9">Belongs to the TRAFAC class myosin-kinesin ATPase superfamily. Kinesin family. KIN-12 subfamily.</text>
</comment>
<dbReference type="PhylomeDB" id="A7RPV5"/>
<dbReference type="SUPFAM" id="SSF52540">
    <property type="entry name" value="P-loop containing nucleoside triphosphate hydrolases"/>
    <property type="match status" value="1"/>
</dbReference>
<dbReference type="GO" id="GO:0008017">
    <property type="term" value="F:microtubule binding"/>
    <property type="evidence" value="ECO:0000318"/>
    <property type="project" value="GO_Central"/>
</dbReference>
<dbReference type="InterPro" id="IPR001752">
    <property type="entry name" value="Kinesin_motor_dom"/>
</dbReference>
<evidence type="ECO:0000256" key="10">
    <source>
        <dbReference type="PROSITE-ProRule" id="PRU00283"/>
    </source>
</evidence>
<feature type="domain" description="Kinesin motor" evidence="12">
    <location>
        <begin position="1"/>
        <end position="298"/>
    </location>
</feature>
<keyword evidence="8" id="KW-0206">Cytoskeleton</keyword>
<dbReference type="PANTHER" id="PTHR37739:SF8">
    <property type="entry name" value="KINESIN-LIKE PROTEIN KIN-12D"/>
    <property type="match status" value="1"/>
</dbReference>
<evidence type="ECO:0000256" key="5">
    <source>
        <dbReference type="ARBA" id="ARBA00022840"/>
    </source>
</evidence>
<dbReference type="GO" id="GO:0005874">
    <property type="term" value="C:microtubule"/>
    <property type="evidence" value="ECO:0000318"/>
    <property type="project" value="GO_Central"/>
</dbReference>
<keyword evidence="7 10" id="KW-0505">Motor protein</keyword>
<dbReference type="GO" id="GO:0005813">
    <property type="term" value="C:centrosome"/>
    <property type="evidence" value="ECO:0007669"/>
    <property type="project" value="UniProtKB-ARBA"/>
</dbReference>
<dbReference type="KEGG" id="nve:5518518"/>
<accession>A7RPV5</accession>
<evidence type="ECO:0000256" key="11">
    <source>
        <dbReference type="RuleBase" id="RU000394"/>
    </source>
</evidence>
<dbReference type="Proteomes" id="UP000001593">
    <property type="component" value="Unassembled WGS sequence"/>
</dbReference>
<keyword evidence="4 10" id="KW-0547">Nucleotide-binding</keyword>
<protein>
    <recommendedName>
        <fullName evidence="11">Kinesin-like protein</fullName>
    </recommendedName>
</protein>
<reference evidence="13 14" key="1">
    <citation type="journal article" date="2007" name="Science">
        <title>Sea anemone genome reveals ancestral eumetazoan gene repertoire and genomic organization.</title>
        <authorList>
            <person name="Putnam N.H."/>
            <person name="Srivastava M."/>
            <person name="Hellsten U."/>
            <person name="Dirks B."/>
            <person name="Chapman J."/>
            <person name="Salamov A."/>
            <person name="Terry A."/>
            <person name="Shapiro H."/>
            <person name="Lindquist E."/>
            <person name="Kapitonov V.V."/>
            <person name="Jurka J."/>
            <person name="Genikhovich G."/>
            <person name="Grigoriev I.V."/>
            <person name="Lucas S.M."/>
            <person name="Steele R.E."/>
            <person name="Finnerty J.R."/>
            <person name="Technau U."/>
            <person name="Martindale M.Q."/>
            <person name="Rokhsar D.S."/>
        </authorList>
    </citation>
    <scope>NUCLEOTIDE SEQUENCE [LARGE SCALE GENOMIC DNA]</scope>
    <source>
        <strain evidence="14">CH2 X CH6</strain>
    </source>
</reference>
<dbReference type="InterPro" id="IPR027417">
    <property type="entry name" value="P-loop_NTPase"/>
</dbReference>
<evidence type="ECO:0000313" key="14">
    <source>
        <dbReference type="Proteomes" id="UP000001593"/>
    </source>
</evidence>
<dbReference type="STRING" id="45351.A7RPV5"/>
<dbReference type="PRINTS" id="PR00380">
    <property type="entry name" value="KINESINHEAVY"/>
</dbReference>
<dbReference type="SMART" id="SM00129">
    <property type="entry name" value="KISc"/>
    <property type="match status" value="1"/>
</dbReference>
<dbReference type="PROSITE" id="PS50067">
    <property type="entry name" value="KINESIN_MOTOR_2"/>
    <property type="match status" value="1"/>
</dbReference>
<feature type="binding site" evidence="10">
    <location>
        <begin position="60"/>
        <end position="67"/>
    </location>
    <ligand>
        <name>ATP</name>
        <dbReference type="ChEBI" id="CHEBI:30616"/>
    </ligand>
</feature>
<evidence type="ECO:0000259" key="12">
    <source>
        <dbReference type="PROSITE" id="PS50067"/>
    </source>
</evidence>
<dbReference type="GO" id="GO:0000278">
    <property type="term" value="P:mitotic cell cycle"/>
    <property type="evidence" value="ECO:0007669"/>
    <property type="project" value="UniProtKB-ARBA"/>
</dbReference>
<evidence type="ECO:0000256" key="7">
    <source>
        <dbReference type="ARBA" id="ARBA00023175"/>
    </source>
</evidence>
<dbReference type="GO" id="GO:0005737">
    <property type="term" value="C:cytoplasm"/>
    <property type="evidence" value="ECO:0000318"/>
    <property type="project" value="GO_Central"/>
</dbReference>
<dbReference type="GO" id="GO:0016887">
    <property type="term" value="F:ATP hydrolysis activity"/>
    <property type="evidence" value="ECO:0000318"/>
    <property type="project" value="GO_Central"/>
</dbReference>
<dbReference type="FunFam" id="3.40.850.10:FF:000034">
    <property type="entry name" value="Kinesin family member 15"/>
    <property type="match status" value="1"/>
</dbReference>
<dbReference type="InParanoid" id="A7RPV5"/>
<dbReference type="GO" id="GO:0005819">
    <property type="term" value="C:spindle"/>
    <property type="evidence" value="ECO:0007669"/>
    <property type="project" value="UniProtKB-SubCell"/>
</dbReference>
<name>A7RPV5_NEMVE</name>
<keyword evidence="2" id="KW-0963">Cytoplasm</keyword>
<dbReference type="InterPro" id="IPR044986">
    <property type="entry name" value="KIF15/KIN-12"/>
</dbReference>
<dbReference type="eggNOG" id="KOG4280">
    <property type="taxonomic scope" value="Eukaryota"/>
</dbReference>
<dbReference type="GO" id="GO:0005829">
    <property type="term" value="C:cytosol"/>
    <property type="evidence" value="ECO:0007669"/>
    <property type="project" value="UniProtKB-ARBA"/>
</dbReference>
<evidence type="ECO:0000256" key="4">
    <source>
        <dbReference type="ARBA" id="ARBA00022741"/>
    </source>
</evidence>
<keyword evidence="3 11" id="KW-0493">Microtubule</keyword>
<dbReference type="PANTHER" id="PTHR37739">
    <property type="entry name" value="KINESIN-LIKE PROTEIN KIN-12D"/>
    <property type="match status" value="1"/>
</dbReference>
<dbReference type="OMA" id="ECCITAK"/>
<sequence>CIEVTSANSLLLHSRPEPKTFSFDHVADTNTMQEEVFGAVAKNIVEGCVDGYNGTIFAYGQTGSGKTFTMLGPAEGEAECFTHELRGVIPRCFEYLFSLIKREQEKHGDHLEFLCQCSFLEIYNEQIFDLLDPASSGLALREDLKKGIFVCGLLERDVTSAKEAYNVLNSGWLNRRVASTSMNRESSRSHAVFTVTLQSREKKNNMSNIKVSRLHLVDLAGSERQRDTHAEGLRLKEASSINKSLSALGNVIMALVDITHGKNRHIHYRDSKLTFLLRDSLGGNARTYIIANVHPSAK</sequence>
<dbReference type="GO" id="GO:0007018">
    <property type="term" value="P:microtubule-based movement"/>
    <property type="evidence" value="ECO:0000318"/>
    <property type="project" value="GO_Central"/>
</dbReference>
<evidence type="ECO:0000256" key="8">
    <source>
        <dbReference type="ARBA" id="ARBA00023212"/>
    </source>
</evidence>
<evidence type="ECO:0000256" key="3">
    <source>
        <dbReference type="ARBA" id="ARBA00022701"/>
    </source>
</evidence>
<evidence type="ECO:0000256" key="1">
    <source>
        <dbReference type="ARBA" id="ARBA00004186"/>
    </source>
</evidence>
<keyword evidence="6" id="KW-0175">Coiled coil</keyword>
<evidence type="ECO:0000256" key="9">
    <source>
        <dbReference type="ARBA" id="ARBA00034488"/>
    </source>
</evidence>
<proteinExistence type="inferred from homology"/>
<dbReference type="Pfam" id="PF00225">
    <property type="entry name" value="Kinesin"/>
    <property type="match status" value="1"/>
</dbReference>
<dbReference type="EMBL" id="DS469527">
    <property type="protein sequence ID" value="EDO46386.1"/>
    <property type="molecule type" value="Genomic_DNA"/>
</dbReference>
<gene>
    <name evidence="13" type="ORF">NEMVEDRAFT_v1g89335</name>
</gene>
<evidence type="ECO:0000313" key="13">
    <source>
        <dbReference type="EMBL" id="EDO46386.1"/>
    </source>
</evidence>